<name>A0AAD5X023_9FUNG</name>
<dbReference type="Pfam" id="PF10294">
    <property type="entry name" value="Methyltransf_16"/>
    <property type="match status" value="1"/>
</dbReference>
<dbReference type="AlphaFoldDB" id="A0AAD5X023"/>
<evidence type="ECO:0000313" key="2">
    <source>
        <dbReference type="Proteomes" id="UP001212841"/>
    </source>
</evidence>
<dbReference type="PANTHER" id="PTHR14614:SF132">
    <property type="entry name" value="PROTEIN-LYSINE METHYLTRANSFERASE C42C1.13"/>
    <property type="match status" value="1"/>
</dbReference>
<dbReference type="SUPFAM" id="SSF53335">
    <property type="entry name" value="S-adenosyl-L-methionine-dependent methyltransferases"/>
    <property type="match status" value="1"/>
</dbReference>
<feature type="non-terminal residue" evidence="1">
    <location>
        <position position="1"/>
    </location>
</feature>
<comment type="caution">
    <text evidence="1">The sequence shown here is derived from an EMBL/GenBank/DDBJ whole genome shotgun (WGS) entry which is preliminary data.</text>
</comment>
<dbReference type="InterPro" id="IPR029063">
    <property type="entry name" value="SAM-dependent_MTases_sf"/>
</dbReference>
<evidence type="ECO:0000313" key="1">
    <source>
        <dbReference type="EMBL" id="KAJ3037657.1"/>
    </source>
</evidence>
<accession>A0AAD5X023</accession>
<proteinExistence type="predicted"/>
<organism evidence="1 2">
    <name type="scientific">Rhizophlyctis rosea</name>
    <dbReference type="NCBI Taxonomy" id="64517"/>
    <lineage>
        <taxon>Eukaryota</taxon>
        <taxon>Fungi</taxon>
        <taxon>Fungi incertae sedis</taxon>
        <taxon>Chytridiomycota</taxon>
        <taxon>Chytridiomycota incertae sedis</taxon>
        <taxon>Chytridiomycetes</taxon>
        <taxon>Rhizophlyctidales</taxon>
        <taxon>Rhizophlyctidaceae</taxon>
        <taxon>Rhizophlyctis</taxon>
    </lineage>
</organism>
<sequence length="176" mass="19580">MEHQQIFHFCPTKASAGVPPIQVTLDVHIGFGGSEFTIADQATFLWPGAEPLCQYLLDDHHSFPQSYITNRNVLELGAGTGLTSGLSLQLKPKRLLVTDFAKEALSLLEHNLSQNLHGKKLEDEATYIFPLDWNDVVQIGREASDVDSKREQLAHLFAQSPQADNPWWKVDTITGS</sequence>
<protein>
    <submittedName>
        <fullName evidence="1">Uncharacterized protein</fullName>
    </submittedName>
</protein>
<dbReference type="Gene3D" id="3.40.50.150">
    <property type="entry name" value="Vaccinia Virus protein VP39"/>
    <property type="match status" value="1"/>
</dbReference>
<gene>
    <name evidence="1" type="ORF">HK097_003455</name>
</gene>
<dbReference type="Proteomes" id="UP001212841">
    <property type="component" value="Unassembled WGS sequence"/>
</dbReference>
<keyword evidence="2" id="KW-1185">Reference proteome</keyword>
<dbReference type="InterPro" id="IPR019410">
    <property type="entry name" value="Methyltransf_16"/>
</dbReference>
<reference evidence="1" key="1">
    <citation type="submission" date="2020-05" db="EMBL/GenBank/DDBJ databases">
        <title>Phylogenomic resolution of chytrid fungi.</title>
        <authorList>
            <person name="Stajich J.E."/>
            <person name="Amses K."/>
            <person name="Simmons R."/>
            <person name="Seto K."/>
            <person name="Myers J."/>
            <person name="Bonds A."/>
            <person name="Quandt C.A."/>
            <person name="Barry K."/>
            <person name="Liu P."/>
            <person name="Grigoriev I."/>
            <person name="Longcore J.E."/>
            <person name="James T.Y."/>
        </authorList>
    </citation>
    <scope>NUCLEOTIDE SEQUENCE</scope>
    <source>
        <strain evidence="1">JEL0318</strain>
    </source>
</reference>
<dbReference type="EMBL" id="JADGJD010001810">
    <property type="protein sequence ID" value="KAJ3037657.1"/>
    <property type="molecule type" value="Genomic_DNA"/>
</dbReference>
<dbReference type="PANTHER" id="PTHR14614">
    <property type="entry name" value="HEPATOCELLULAR CARCINOMA-ASSOCIATED ANTIGEN"/>
    <property type="match status" value="1"/>
</dbReference>